<name>A0A8C1RDA9_CYPCA</name>
<dbReference type="GO" id="GO:0000398">
    <property type="term" value="P:mRNA splicing, via spliceosome"/>
    <property type="evidence" value="ECO:0007669"/>
    <property type="project" value="TreeGrafter"/>
</dbReference>
<evidence type="ECO:0000313" key="6">
    <source>
        <dbReference type="Proteomes" id="UP000694427"/>
    </source>
</evidence>
<evidence type="ECO:0000256" key="3">
    <source>
        <dbReference type="SAM" id="MobiDB-lite"/>
    </source>
</evidence>
<dbReference type="PANTHER" id="PTHR48026">
    <property type="entry name" value="HOMOLOGOUS TO DROSOPHILA SQD (SQUID) PROTEIN"/>
    <property type="match status" value="1"/>
</dbReference>
<dbReference type="Pfam" id="PF00076">
    <property type="entry name" value="RRM_1"/>
    <property type="match status" value="2"/>
</dbReference>
<accession>A0A8C1RDA9</accession>
<evidence type="ECO:0000256" key="1">
    <source>
        <dbReference type="ARBA" id="ARBA00022884"/>
    </source>
</evidence>
<reference evidence="5" key="1">
    <citation type="submission" date="2025-08" db="UniProtKB">
        <authorList>
            <consortium name="Ensembl"/>
        </authorList>
    </citation>
    <scope>IDENTIFICATION</scope>
</reference>
<proteinExistence type="predicted"/>
<dbReference type="Proteomes" id="UP000694427">
    <property type="component" value="Unplaced"/>
</dbReference>
<organism evidence="5 6">
    <name type="scientific">Cyprinus carpio</name>
    <name type="common">Common carp</name>
    <dbReference type="NCBI Taxonomy" id="7962"/>
    <lineage>
        <taxon>Eukaryota</taxon>
        <taxon>Metazoa</taxon>
        <taxon>Chordata</taxon>
        <taxon>Craniata</taxon>
        <taxon>Vertebrata</taxon>
        <taxon>Euteleostomi</taxon>
        <taxon>Actinopterygii</taxon>
        <taxon>Neopterygii</taxon>
        <taxon>Teleostei</taxon>
        <taxon>Ostariophysi</taxon>
        <taxon>Cypriniformes</taxon>
        <taxon>Cyprinidae</taxon>
        <taxon>Cyprininae</taxon>
        <taxon>Cyprinus</taxon>
    </lineage>
</organism>
<evidence type="ECO:0000256" key="2">
    <source>
        <dbReference type="PROSITE-ProRule" id="PRU00176"/>
    </source>
</evidence>
<reference evidence="5" key="2">
    <citation type="submission" date="2025-09" db="UniProtKB">
        <authorList>
            <consortium name="Ensembl"/>
        </authorList>
    </citation>
    <scope>IDENTIFICATION</scope>
</reference>
<dbReference type="InterPro" id="IPR000504">
    <property type="entry name" value="RRM_dom"/>
</dbReference>
<dbReference type="InterPro" id="IPR035979">
    <property type="entry name" value="RBD_domain_sf"/>
</dbReference>
<dbReference type="SUPFAM" id="SSF54928">
    <property type="entry name" value="RNA-binding domain, RBD"/>
    <property type="match status" value="1"/>
</dbReference>
<feature type="region of interest" description="Disordered" evidence="3">
    <location>
        <begin position="27"/>
        <end position="47"/>
    </location>
</feature>
<sequence length="279" mass="29436">MHLQRFPEQLRKLFIGGLSFETTDESLRAQHGAGSETTPVCSQVMRDPNTKRSRGFGFVTYSSVNEVDAAMDARPHKVDGRAVEPKRAVSREDSSRPGAHSTVKKMFVGGIKEDTDEEHLREYFSQFGKIEEVNIMTEKNSDKRRGFAFITFDDHDAVDRIVSNNAFPFVGGYGGGRGGYGGGDGYNGYGGNGGYGGGGPNYGGNRGYGGGGGGGGGYGNQGGGYGGGGGGYDNYNNGGGGNFGGGQLPCEPFCHVLTFVLLDMGYASKVLLPCCFCSK</sequence>
<dbReference type="InterPro" id="IPR012677">
    <property type="entry name" value="Nucleotide-bd_a/b_plait_sf"/>
</dbReference>
<protein>
    <recommendedName>
        <fullName evidence="4">RRM domain-containing protein</fullName>
    </recommendedName>
</protein>
<dbReference type="FunFam" id="3.30.70.330:FF:000048">
    <property type="entry name" value="Heterogeneous nuclear ribonucleoprotein a1 isoform"/>
    <property type="match status" value="1"/>
</dbReference>
<dbReference type="Ensembl" id="ENSCCRT00010117367.1">
    <property type="protein sequence ID" value="ENSCCRP00010105579.1"/>
    <property type="gene ID" value="ENSCCRG00010046462.1"/>
</dbReference>
<evidence type="ECO:0000259" key="4">
    <source>
        <dbReference type="PROSITE" id="PS50102"/>
    </source>
</evidence>
<feature type="domain" description="RRM" evidence="4">
    <location>
        <begin position="104"/>
        <end position="177"/>
    </location>
</feature>
<keyword evidence="6" id="KW-1185">Reference proteome</keyword>
<feature type="domain" description="RRM" evidence="4">
    <location>
        <begin position="11"/>
        <end position="96"/>
    </location>
</feature>
<dbReference type="GO" id="GO:0071013">
    <property type="term" value="C:catalytic step 2 spliceosome"/>
    <property type="evidence" value="ECO:0007669"/>
    <property type="project" value="TreeGrafter"/>
</dbReference>
<dbReference type="PANTHER" id="PTHR48026:SF2">
    <property type="entry name" value="HETEROGENEOUS NUCLEAR RIBONUCLEOPROTEIN A1-RELATED"/>
    <property type="match status" value="1"/>
</dbReference>
<dbReference type="AlphaFoldDB" id="A0A8C1RDA9"/>
<feature type="compositionally biased region" description="Basic and acidic residues" evidence="3">
    <location>
        <begin position="75"/>
        <end position="95"/>
    </location>
</feature>
<dbReference type="SMART" id="SM00360">
    <property type="entry name" value="RRM"/>
    <property type="match status" value="2"/>
</dbReference>
<evidence type="ECO:0000313" key="5">
    <source>
        <dbReference type="Ensembl" id="ENSCCRP00010105579.1"/>
    </source>
</evidence>
<dbReference type="PROSITE" id="PS50102">
    <property type="entry name" value="RRM"/>
    <property type="match status" value="2"/>
</dbReference>
<keyword evidence="1 2" id="KW-0694">RNA-binding</keyword>
<dbReference type="GO" id="GO:0003730">
    <property type="term" value="F:mRNA 3'-UTR binding"/>
    <property type="evidence" value="ECO:0007669"/>
    <property type="project" value="TreeGrafter"/>
</dbReference>
<dbReference type="Gene3D" id="3.30.70.330">
    <property type="match status" value="2"/>
</dbReference>
<feature type="region of interest" description="Disordered" evidence="3">
    <location>
        <begin position="75"/>
        <end position="101"/>
    </location>
</feature>